<dbReference type="AlphaFoldDB" id="A0A8H7DEK3"/>
<feature type="region of interest" description="Disordered" evidence="1">
    <location>
        <begin position="21"/>
        <end position="55"/>
    </location>
</feature>
<accession>A0A8H7DEK3</accession>
<dbReference type="Proteomes" id="UP000620124">
    <property type="component" value="Unassembled WGS sequence"/>
</dbReference>
<feature type="domain" description="DUF7330" evidence="2">
    <location>
        <begin position="57"/>
        <end position="226"/>
    </location>
</feature>
<dbReference type="Pfam" id="PF24016">
    <property type="entry name" value="DUF7330"/>
    <property type="match status" value="1"/>
</dbReference>
<gene>
    <name evidence="3" type="ORF">MVEN_00256100</name>
</gene>
<evidence type="ECO:0000313" key="4">
    <source>
        <dbReference type="Proteomes" id="UP000620124"/>
    </source>
</evidence>
<protein>
    <recommendedName>
        <fullName evidence="2">DUF7330 domain-containing protein</fullName>
    </recommendedName>
</protein>
<feature type="compositionally biased region" description="Pro residues" evidence="1">
    <location>
        <begin position="271"/>
        <end position="292"/>
    </location>
</feature>
<feature type="compositionally biased region" description="Low complexity" evidence="1">
    <location>
        <begin position="34"/>
        <end position="53"/>
    </location>
</feature>
<name>A0A8H7DEK3_9AGAR</name>
<feature type="region of interest" description="Disordered" evidence="1">
    <location>
        <begin position="267"/>
        <end position="301"/>
    </location>
</feature>
<evidence type="ECO:0000259" key="2">
    <source>
        <dbReference type="Pfam" id="PF24016"/>
    </source>
</evidence>
<feature type="region of interest" description="Disordered" evidence="1">
    <location>
        <begin position="493"/>
        <end position="554"/>
    </location>
</feature>
<evidence type="ECO:0000256" key="1">
    <source>
        <dbReference type="SAM" id="MobiDB-lite"/>
    </source>
</evidence>
<keyword evidence="4" id="KW-1185">Reference proteome</keyword>
<proteinExistence type="predicted"/>
<sequence>MILLEPSLKSVQDSDITVNAATFPNDPPPAYVDSTAPVASGSGSGPGAQTTGPRPANFLSLIRTNGGPIKGSYTIDPRVRIPPALLPEATEPRRNVYLETTSAPIDVDIFVVGDATSSKVDIQLESGYGYITARIHAASSGPRSPIHITARSDGPVTIALPHGFRGPLTVRTYNSAPRLPAEATIFSEVRDTRRGFVGDFSDWTDGEVGDALSAESAKGRVTVRGEGESGDRDWSGLPGETWDPTSESWMRLVPNMHAAQQQIGHHLHHPLFPPGPHPSHPLGPHPLHPPGPHLSHPLHARGGMGGFANAWPHLSPGPGTLSRRFRVRSPGATTPTSSVPGLGTPWGQGPEPGGNEANYSPSTGMGLAAHAVRLANQGMPQAWLRVNQHLNDNAADAPRQHSNDTDELHAGLVQAGFRRDENEDDVLGGGRRRRSPVQSGLVGIGAYDRQSSRHHRTQHSNDRAADAQRQRSNDTQDPRDLFRRAGLVQAGFRRAEDEDDVLGTGTDGRRNQNSDPVEKDDDGIMKELNFLFGPEAGTVGRQNQDGDPVGKDDDGIMKELNLLFGSNAKVSG</sequence>
<dbReference type="InterPro" id="IPR055754">
    <property type="entry name" value="DUF7330"/>
</dbReference>
<reference evidence="3" key="1">
    <citation type="submission" date="2020-05" db="EMBL/GenBank/DDBJ databases">
        <title>Mycena genomes resolve the evolution of fungal bioluminescence.</title>
        <authorList>
            <person name="Tsai I.J."/>
        </authorList>
    </citation>
    <scope>NUCLEOTIDE SEQUENCE</scope>
    <source>
        <strain evidence="3">CCC161011</strain>
    </source>
</reference>
<organism evidence="3 4">
    <name type="scientific">Mycena venus</name>
    <dbReference type="NCBI Taxonomy" id="2733690"/>
    <lineage>
        <taxon>Eukaryota</taxon>
        <taxon>Fungi</taxon>
        <taxon>Dikarya</taxon>
        <taxon>Basidiomycota</taxon>
        <taxon>Agaricomycotina</taxon>
        <taxon>Agaricomycetes</taxon>
        <taxon>Agaricomycetidae</taxon>
        <taxon>Agaricales</taxon>
        <taxon>Marasmiineae</taxon>
        <taxon>Mycenaceae</taxon>
        <taxon>Mycena</taxon>
    </lineage>
</organism>
<feature type="region of interest" description="Disordered" evidence="1">
    <location>
        <begin position="412"/>
        <end position="481"/>
    </location>
</feature>
<dbReference type="OrthoDB" id="5289249at2759"/>
<feature type="region of interest" description="Disordered" evidence="1">
    <location>
        <begin position="318"/>
        <end position="359"/>
    </location>
</feature>
<dbReference type="EMBL" id="JACAZI010000002">
    <property type="protein sequence ID" value="KAF7369283.1"/>
    <property type="molecule type" value="Genomic_DNA"/>
</dbReference>
<evidence type="ECO:0000313" key="3">
    <source>
        <dbReference type="EMBL" id="KAF7369283.1"/>
    </source>
</evidence>
<comment type="caution">
    <text evidence="3">The sequence shown here is derived from an EMBL/GenBank/DDBJ whole genome shotgun (WGS) entry which is preliminary data.</text>
</comment>
<feature type="compositionally biased region" description="Basic and acidic residues" evidence="1">
    <location>
        <begin position="459"/>
        <end position="481"/>
    </location>
</feature>